<dbReference type="InterPro" id="IPR000866">
    <property type="entry name" value="AhpC/TSA"/>
</dbReference>
<evidence type="ECO:0000313" key="3">
    <source>
        <dbReference type="Proteomes" id="UP001267638"/>
    </source>
</evidence>
<organism evidence="2 3">
    <name type="scientific">Sphingobium xenophagum</name>
    <dbReference type="NCBI Taxonomy" id="121428"/>
    <lineage>
        <taxon>Bacteria</taxon>
        <taxon>Pseudomonadati</taxon>
        <taxon>Pseudomonadota</taxon>
        <taxon>Alphaproteobacteria</taxon>
        <taxon>Sphingomonadales</taxon>
        <taxon>Sphingomonadaceae</taxon>
        <taxon>Sphingobium</taxon>
    </lineage>
</organism>
<dbReference type="CDD" id="cd02970">
    <property type="entry name" value="PRX_like2"/>
    <property type="match status" value="1"/>
</dbReference>
<dbReference type="Gene3D" id="3.40.30.10">
    <property type="entry name" value="Glutaredoxin"/>
    <property type="match status" value="1"/>
</dbReference>
<evidence type="ECO:0000259" key="1">
    <source>
        <dbReference type="PROSITE" id="PS51352"/>
    </source>
</evidence>
<dbReference type="RefSeq" id="WP_310223354.1">
    <property type="nucleotide sequence ID" value="NZ_JAVDWV010000006.1"/>
</dbReference>
<keyword evidence="3" id="KW-1185">Reference proteome</keyword>
<dbReference type="Proteomes" id="UP001267638">
    <property type="component" value="Unassembled WGS sequence"/>
</dbReference>
<gene>
    <name evidence="2" type="ORF">J2W40_001594</name>
</gene>
<reference evidence="2 3" key="1">
    <citation type="submission" date="2023-07" db="EMBL/GenBank/DDBJ databases">
        <title>Sorghum-associated microbial communities from plants grown in Nebraska, USA.</title>
        <authorList>
            <person name="Schachtman D."/>
        </authorList>
    </citation>
    <scope>NUCLEOTIDE SEQUENCE [LARGE SCALE GENOMIC DNA]</scope>
    <source>
        <strain evidence="2 3">4256</strain>
    </source>
</reference>
<protein>
    <submittedName>
        <fullName evidence="2">Peroxiredoxin</fullName>
    </submittedName>
</protein>
<dbReference type="EMBL" id="JAVDWV010000006">
    <property type="protein sequence ID" value="MDR7154779.1"/>
    <property type="molecule type" value="Genomic_DNA"/>
</dbReference>
<comment type="caution">
    <text evidence="2">The sequence shown here is derived from an EMBL/GenBank/DDBJ whole genome shotgun (WGS) entry which is preliminary data.</text>
</comment>
<dbReference type="InterPro" id="IPR013766">
    <property type="entry name" value="Thioredoxin_domain"/>
</dbReference>
<dbReference type="PROSITE" id="PS51352">
    <property type="entry name" value="THIOREDOXIN_2"/>
    <property type="match status" value="1"/>
</dbReference>
<dbReference type="SUPFAM" id="SSF52833">
    <property type="entry name" value="Thioredoxin-like"/>
    <property type="match status" value="1"/>
</dbReference>
<evidence type="ECO:0000313" key="2">
    <source>
        <dbReference type="EMBL" id="MDR7154779.1"/>
    </source>
</evidence>
<sequence>MATILKDTLETRFAALQAERARSWPAAQLEGNARQRQVLRDRFDPASLAQVGDILPPLAFEGVDGETLDIDALTVNGSALFIFFRFAGCPACNIALPYYAEALVPALRDRDIPLVALSPQTPERLTDIKKRHNLPFAVATDKDNRLARQIGIAFRPDDRPSPPPAGWIGEVTGTGSWELPQPAVLLVGPGRVVQWLHVSPDWLDRPEAEEIIALIDAFRTGLPRRYGAAHGTPPGHLRGH</sequence>
<name>A0ABU1X0G0_SPHXE</name>
<dbReference type="InterPro" id="IPR036249">
    <property type="entry name" value="Thioredoxin-like_sf"/>
</dbReference>
<proteinExistence type="predicted"/>
<dbReference type="Pfam" id="PF00578">
    <property type="entry name" value="AhpC-TSA"/>
    <property type="match status" value="1"/>
</dbReference>
<feature type="domain" description="Thioredoxin" evidence="1">
    <location>
        <begin position="49"/>
        <end position="220"/>
    </location>
</feature>
<accession>A0ABU1X0G0</accession>